<dbReference type="NCBIfam" id="TIGR02565">
    <property type="entry name" value="cas_Csy2"/>
    <property type="match status" value="1"/>
</dbReference>
<evidence type="ECO:0000313" key="2">
    <source>
        <dbReference type="Proteomes" id="UP000288794"/>
    </source>
</evidence>
<dbReference type="AlphaFoldDB" id="A0A443I8U9"/>
<accession>A0A443I8U9</accession>
<name>A0A443I8U9_9GAMM</name>
<dbReference type="InterPro" id="IPR013398">
    <property type="entry name" value="CRISPR-assoc_prot_Csy2"/>
</dbReference>
<gene>
    <name evidence="1" type="ORF">ED28_18625</name>
</gene>
<dbReference type="CDD" id="cd09736">
    <property type="entry name" value="Csy2_I-F"/>
    <property type="match status" value="1"/>
</dbReference>
<protein>
    <submittedName>
        <fullName evidence="1">CRISPR-associated protein</fullName>
    </submittedName>
</protein>
<dbReference type="RefSeq" id="WP_128179518.1">
    <property type="nucleotide sequence ID" value="NZ_CP071409.1"/>
</dbReference>
<reference evidence="1 2" key="1">
    <citation type="submission" date="2014-04" db="EMBL/GenBank/DDBJ databases">
        <title>Draft genome sequence of Pantoea beijingensis strain LMG 27579, an emerging pathogen to Pleurotus eryngii with potential industrial application.</title>
        <authorList>
            <person name="Xu F."/>
            <person name="Liu Y."/>
            <person name="Wang S."/>
            <person name="Yin Y."/>
            <person name="Ma Y."/>
            <person name="Zhao S."/>
            <person name="Rong C."/>
        </authorList>
    </citation>
    <scope>NUCLEOTIDE SEQUENCE [LARGE SCALE GENOMIC DNA]</scope>
    <source>
        <strain evidence="1 2">LMG 27579</strain>
    </source>
</reference>
<proteinExistence type="predicted"/>
<sequence>MSSVVILPWLKVENANAAAGLTWGFPAISHFLGYMHALSRKLQQSHGLTFEGCAVICHHHQVHAHTSGRDYQFSLTRNPLTREGKTASFNEEARMHMTVSLLLECKGEIAQGDAGMKALATHLQTLCQTQKLAGGTITSLRQVRVAAMPADDAAWRALKWPLMPGFALLDRSLWLTEHFNQQRQRNPHAELIDAWLDYATINIVAESENISSGKAAWHTAAKPHAGYLVPIMTGYQRISPLYAAGEVANSRDTETPFAFTEAVYGLGEWRGLHRITDINALFWRFHTTETGYYCRGLSVADAFEEAGDLSYYDDDI</sequence>
<dbReference type="Proteomes" id="UP000288794">
    <property type="component" value="Unassembled WGS sequence"/>
</dbReference>
<comment type="caution">
    <text evidence="1">The sequence shown here is derived from an EMBL/GenBank/DDBJ whole genome shotgun (WGS) entry which is preliminary data.</text>
</comment>
<organism evidence="1 2">
    <name type="scientific">[Pantoea] beijingensis</name>
    <dbReference type="NCBI Taxonomy" id="1324864"/>
    <lineage>
        <taxon>Bacteria</taxon>
        <taxon>Pseudomonadati</taxon>
        <taxon>Pseudomonadota</taxon>
        <taxon>Gammaproteobacteria</taxon>
        <taxon>Enterobacterales</taxon>
        <taxon>Erwiniaceae</taxon>
        <taxon>Erwinia</taxon>
    </lineage>
</organism>
<dbReference type="Pfam" id="PF09614">
    <property type="entry name" value="Cas_Csy2"/>
    <property type="match status" value="1"/>
</dbReference>
<evidence type="ECO:0000313" key="1">
    <source>
        <dbReference type="EMBL" id="RWR00502.1"/>
    </source>
</evidence>
<keyword evidence="2" id="KW-1185">Reference proteome</keyword>
<dbReference type="EMBL" id="JMEE01000047">
    <property type="protein sequence ID" value="RWR00502.1"/>
    <property type="molecule type" value="Genomic_DNA"/>
</dbReference>